<protein>
    <submittedName>
        <fullName evidence="1">Uracil DNA glycosylase superfamily</fullName>
    </submittedName>
</protein>
<dbReference type="InterPro" id="IPR036895">
    <property type="entry name" value="Uracil-DNA_glycosylase-like_sf"/>
</dbReference>
<evidence type="ECO:0000313" key="2">
    <source>
        <dbReference type="Proteomes" id="UP000199409"/>
    </source>
</evidence>
<dbReference type="CDD" id="cd10035">
    <property type="entry name" value="UDG_like"/>
    <property type="match status" value="1"/>
</dbReference>
<dbReference type="STRING" id="37625.SAMN05660420_00468"/>
<accession>A0A1H3W6B5</accession>
<dbReference type="SUPFAM" id="SSF52141">
    <property type="entry name" value="Uracil-DNA glycosylase-like"/>
    <property type="match status" value="1"/>
</dbReference>
<dbReference type="OrthoDB" id="4977218at2"/>
<organism evidence="1 2">
    <name type="scientific">Desulfuromusa kysingii</name>
    <dbReference type="NCBI Taxonomy" id="37625"/>
    <lineage>
        <taxon>Bacteria</taxon>
        <taxon>Pseudomonadati</taxon>
        <taxon>Thermodesulfobacteriota</taxon>
        <taxon>Desulfuromonadia</taxon>
        <taxon>Desulfuromonadales</taxon>
        <taxon>Geopsychrobacteraceae</taxon>
        <taxon>Desulfuromusa</taxon>
    </lineage>
</organism>
<dbReference type="RefSeq" id="WP_092344319.1">
    <property type="nucleotide sequence ID" value="NZ_FNQN01000001.1"/>
</dbReference>
<proteinExistence type="predicted"/>
<sequence length="229" mass="25748">MADSFVASLSHYQSSMVFNPWKDVDPEHDQSVQGPQIRRRQLCHYLQERIGIADTLLCAEAIGYQGGHFSGIPMTSERLLLGGLEHKNLFPEMVFRDLSPQRTSRTDIKSHAVQQLGFTEPTATIVWGFLADHQVDTRRMILWNAFPWHPYHPAKGLLSNRTPDDAELMVGHQFLLQLLKLGQFKQVVAIGEKSTLQLQQLGIAAVKVRHPANGGAGKFRAQMSDLLQN</sequence>
<keyword evidence="2" id="KW-1185">Reference proteome</keyword>
<dbReference type="Gene3D" id="3.40.470.10">
    <property type="entry name" value="Uracil-DNA glycosylase-like domain"/>
    <property type="match status" value="1"/>
</dbReference>
<dbReference type="AlphaFoldDB" id="A0A1H3W6B5"/>
<name>A0A1H3W6B5_9BACT</name>
<gene>
    <name evidence="1" type="ORF">SAMN05660420_00468</name>
</gene>
<reference evidence="1 2" key="1">
    <citation type="submission" date="2016-10" db="EMBL/GenBank/DDBJ databases">
        <authorList>
            <person name="de Groot N.N."/>
        </authorList>
    </citation>
    <scope>NUCLEOTIDE SEQUENCE [LARGE SCALE GENOMIC DNA]</scope>
    <source>
        <strain evidence="1 2">DSM 7343</strain>
    </source>
</reference>
<evidence type="ECO:0000313" key="1">
    <source>
        <dbReference type="EMBL" id="SDZ81964.1"/>
    </source>
</evidence>
<dbReference type="Proteomes" id="UP000199409">
    <property type="component" value="Unassembled WGS sequence"/>
</dbReference>
<dbReference type="EMBL" id="FNQN01000001">
    <property type="protein sequence ID" value="SDZ81964.1"/>
    <property type="molecule type" value="Genomic_DNA"/>
</dbReference>